<keyword evidence="3" id="KW-0418">Kinase</keyword>
<dbReference type="RefSeq" id="WP_184176207.1">
    <property type="nucleotide sequence ID" value="NZ_JACHGF010000006.1"/>
</dbReference>
<keyword evidence="1" id="KW-1133">Transmembrane helix</keyword>
<name>A0A840TR04_9BACT</name>
<comment type="caution">
    <text evidence="3">The sequence shown here is derived from an EMBL/GenBank/DDBJ whole genome shotgun (WGS) entry which is preliminary data.</text>
</comment>
<dbReference type="InterPro" id="IPR050640">
    <property type="entry name" value="Bact_2-comp_sensor_kinase"/>
</dbReference>
<keyword evidence="1" id="KW-0812">Transmembrane</keyword>
<dbReference type="Proteomes" id="UP000557307">
    <property type="component" value="Unassembled WGS sequence"/>
</dbReference>
<organism evidence="3 4">
    <name type="scientific">Rhabdobacter roseus</name>
    <dbReference type="NCBI Taxonomy" id="1655419"/>
    <lineage>
        <taxon>Bacteria</taxon>
        <taxon>Pseudomonadati</taxon>
        <taxon>Bacteroidota</taxon>
        <taxon>Cytophagia</taxon>
        <taxon>Cytophagales</taxon>
        <taxon>Cytophagaceae</taxon>
        <taxon>Rhabdobacter</taxon>
    </lineage>
</organism>
<proteinExistence type="predicted"/>
<dbReference type="GO" id="GO:0016020">
    <property type="term" value="C:membrane"/>
    <property type="evidence" value="ECO:0007669"/>
    <property type="project" value="InterPro"/>
</dbReference>
<gene>
    <name evidence="3" type="ORF">HNQ92_003914</name>
</gene>
<dbReference type="InterPro" id="IPR010559">
    <property type="entry name" value="Sig_transdc_His_kin_internal"/>
</dbReference>
<keyword evidence="3" id="KW-0808">Transferase</keyword>
<sequence>MATITDFLRMHWLRFLRRTKWQYLLLVPWYVVLASYFFVGDRYLHEPKVFVLITAFNFLLVSGVFISLDYLIEKITTSFPDLRQTRPRVLWTLLAVIGVTTGAVLSSVFLYDYFSLFGYIYNPESLQKLLLMNLVANLISIGIYESFYTTDQWREHKLENEQLEKSNLQSQLDSLKSQVNPHFLFNSLNSLSSLIAEEPAQAERFVDELSKVYRYLLQTNQAELTTLATELAFIQSYTHLLTTRYGQGVLVTIDVPEPYQSTFLPPLTLQLLVENAVKHNVTLASRPLHILIGVTPEGQLMVRNNLQKRVLRVPSNQVGLSNITLKYRLLTQRPAEVPPTRVLQGASAPGAEIFIEESEQYFTVLLPLLHR</sequence>
<protein>
    <submittedName>
        <fullName evidence="3">Sensor histidine kinase YesM</fullName>
    </submittedName>
</protein>
<feature type="transmembrane region" description="Helical" evidence="1">
    <location>
        <begin position="89"/>
        <end position="110"/>
    </location>
</feature>
<dbReference type="AlphaFoldDB" id="A0A840TR04"/>
<dbReference type="PANTHER" id="PTHR34220">
    <property type="entry name" value="SENSOR HISTIDINE KINASE YPDA"/>
    <property type="match status" value="1"/>
</dbReference>
<evidence type="ECO:0000313" key="3">
    <source>
        <dbReference type="EMBL" id="MBB5285754.1"/>
    </source>
</evidence>
<keyword evidence="1" id="KW-0472">Membrane</keyword>
<evidence type="ECO:0000256" key="1">
    <source>
        <dbReference type="SAM" id="Phobius"/>
    </source>
</evidence>
<dbReference type="GO" id="GO:0000155">
    <property type="term" value="F:phosphorelay sensor kinase activity"/>
    <property type="evidence" value="ECO:0007669"/>
    <property type="project" value="InterPro"/>
</dbReference>
<keyword evidence="4" id="KW-1185">Reference proteome</keyword>
<feature type="transmembrane region" description="Helical" evidence="1">
    <location>
        <begin position="50"/>
        <end position="68"/>
    </location>
</feature>
<feature type="transmembrane region" description="Helical" evidence="1">
    <location>
        <begin position="130"/>
        <end position="148"/>
    </location>
</feature>
<dbReference type="Pfam" id="PF06580">
    <property type="entry name" value="His_kinase"/>
    <property type="match status" value="1"/>
</dbReference>
<reference evidence="3 4" key="1">
    <citation type="submission" date="2020-08" db="EMBL/GenBank/DDBJ databases">
        <title>Genomic Encyclopedia of Type Strains, Phase IV (KMG-IV): sequencing the most valuable type-strain genomes for metagenomic binning, comparative biology and taxonomic classification.</title>
        <authorList>
            <person name="Goeker M."/>
        </authorList>
    </citation>
    <scope>NUCLEOTIDE SEQUENCE [LARGE SCALE GENOMIC DNA]</scope>
    <source>
        <strain evidence="3 4">DSM 105074</strain>
    </source>
</reference>
<accession>A0A840TR04</accession>
<feature type="transmembrane region" description="Helical" evidence="1">
    <location>
        <begin position="21"/>
        <end position="38"/>
    </location>
</feature>
<evidence type="ECO:0000259" key="2">
    <source>
        <dbReference type="Pfam" id="PF06580"/>
    </source>
</evidence>
<feature type="domain" description="Signal transduction histidine kinase internal region" evidence="2">
    <location>
        <begin position="171"/>
        <end position="247"/>
    </location>
</feature>
<evidence type="ECO:0000313" key="4">
    <source>
        <dbReference type="Proteomes" id="UP000557307"/>
    </source>
</evidence>
<dbReference type="PANTHER" id="PTHR34220:SF7">
    <property type="entry name" value="SENSOR HISTIDINE KINASE YPDA"/>
    <property type="match status" value="1"/>
</dbReference>
<dbReference type="EMBL" id="JACHGF010000006">
    <property type="protein sequence ID" value="MBB5285754.1"/>
    <property type="molecule type" value="Genomic_DNA"/>
</dbReference>